<comment type="caution">
    <text evidence="1">The sequence shown here is derived from an EMBL/GenBank/DDBJ whole genome shotgun (WGS) entry which is preliminary data.</text>
</comment>
<protein>
    <submittedName>
        <fullName evidence="1">Uncharacterized protein</fullName>
    </submittedName>
</protein>
<name>A0ACC0WU55_9STRA</name>
<accession>A0ACC0WU55</accession>
<keyword evidence="2" id="KW-1185">Reference proteome</keyword>
<gene>
    <name evidence="1" type="ORF">PsorP6_000481</name>
</gene>
<sequence length="145" mass="16630">MKDLCLETFQYIECTEPQHFHLFIQSVSKLFVGTIDKISRIVVERDINNAAAGPLPPVLPHEIVKLSGQQFSHIIREQKLRKKNCAQRREPQFKKYLDDCDHKTSFEKGWFFAGKRCPLLQEFAGVIATVFPGTSTVESDFSEIT</sequence>
<evidence type="ECO:0000313" key="2">
    <source>
        <dbReference type="Proteomes" id="UP001163321"/>
    </source>
</evidence>
<evidence type="ECO:0000313" key="1">
    <source>
        <dbReference type="EMBL" id="KAI9922230.1"/>
    </source>
</evidence>
<reference evidence="1 2" key="1">
    <citation type="journal article" date="2022" name="bioRxiv">
        <title>The genome of the oomycete Peronosclerospora sorghi, a cosmopolitan pathogen of maize and sorghum, is inflated with dispersed pseudogenes.</title>
        <authorList>
            <person name="Fletcher K."/>
            <person name="Martin F."/>
            <person name="Isakeit T."/>
            <person name="Cavanaugh K."/>
            <person name="Magill C."/>
            <person name="Michelmore R."/>
        </authorList>
    </citation>
    <scope>NUCLEOTIDE SEQUENCE [LARGE SCALE GENOMIC DNA]</scope>
    <source>
        <strain evidence="1">P6</strain>
    </source>
</reference>
<proteinExistence type="predicted"/>
<organism evidence="1 2">
    <name type="scientific">Peronosclerospora sorghi</name>
    <dbReference type="NCBI Taxonomy" id="230839"/>
    <lineage>
        <taxon>Eukaryota</taxon>
        <taxon>Sar</taxon>
        <taxon>Stramenopiles</taxon>
        <taxon>Oomycota</taxon>
        <taxon>Peronosporomycetes</taxon>
        <taxon>Peronosporales</taxon>
        <taxon>Peronosporaceae</taxon>
        <taxon>Peronosclerospora</taxon>
    </lineage>
</organism>
<dbReference type="EMBL" id="CM047580">
    <property type="protein sequence ID" value="KAI9922230.1"/>
    <property type="molecule type" value="Genomic_DNA"/>
</dbReference>
<dbReference type="Proteomes" id="UP001163321">
    <property type="component" value="Chromosome 1"/>
</dbReference>